<sequence length="96" mass="10475">MSKYIMLLNWTDQGIKTIKDSAGRYDAAKASAKQAGITFEAVYMTFGQYDQLIVADAPSDEAIATFILRASALGNVRGTTLKAFDESQYRKITAAV</sequence>
<proteinExistence type="predicted"/>
<dbReference type="OrthoDB" id="9795737at2"/>
<evidence type="ECO:0000313" key="1">
    <source>
        <dbReference type="EMBL" id="OEO29317.1"/>
    </source>
</evidence>
<dbReference type="EMBL" id="LAJE02000290">
    <property type="protein sequence ID" value="OEO29317.1"/>
    <property type="molecule type" value="Genomic_DNA"/>
</dbReference>
<dbReference type="AlphaFoldDB" id="A0A1E5XL49"/>
<keyword evidence="2" id="KW-1185">Reference proteome</keyword>
<dbReference type="Proteomes" id="UP000095463">
    <property type="component" value="Unassembled WGS sequence"/>
</dbReference>
<dbReference type="InterPro" id="IPR014845">
    <property type="entry name" value="GYD/TTHA1554"/>
</dbReference>
<accession>A0A1E5XL49</accession>
<comment type="caution">
    <text evidence="1">The sequence shown here is derived from an EMBL/GenBank/DDBJ whole genome shotgun (WGS) entry which is preliminary data.</text>
</comment>
<protein>
    <submittedName>
        <fullName evidence="1">GYD family protein</fullName>
    </submittedName>
</protein>
<dbReference type="RefSeq" id="WP_069911403.1">
    <property type="nucleotide sequence ID" value="NZ_LAJE02000290.1"/>
</dbReference>
<evidence type="ECO:0000313" key="2">
    <source>
        <dbReference type="Proteomes" id="UP000095463"/>
    </source>
</evidence>
<dbReference type="Pfam" id="PF08734">
    <property type="entry name" value="GYD"/>
    <property type="match status" value="1"/>
</dbReference>
<gene>
    <name evidence="1" type="ORF">VW23_002165</name>
</gene>
<reference evidence="1 2" key="1">
    <citation type="journal article" date="2015" name="Genome Announc.">
        <title>Genome Assemblies of Three Soil-Associated Devosia species: D. insulae, D. limi, and D. soli.</title>
        <authorList>
            <person name="Hassan Y.I."/>
            <person name="Lepp D."/>
            <person name="Zhou T."/>
        </authorList>
    </citation>
    <scope>NUCLEOTIDE SEQUENCE [LARGE SCALE GENOMIC DNA]</scope>
    <source>
        <strain evidence="1 2">DS-56</strain>
    </source>
</reference>
<name>A0A1E5XL49_9HYPH</name>
<organism evidence="1 2">
    <name type="scientific">Devosia insulae DS-56</name>
    <dbReference type="NCBI Taxonomy" id="1116389"/>
    <lineage>
        <taxon>Bacteria</taxon>
        <taxon>Pseudomonadati</taxon>
        <taxon>Pseudomonadota</taxon>
        <taxon>Alphaproteobacteria</taxon>
        <taxon>Hyphomicrobiales</taxon>
        <taxon>Devosiaceae</taxon>
        <taxon>Devosia</taxon>
    </lineage>
</organism>